<accession>A0A0L8GTA9</accession>
<dbReference type="AlphaFoldDB" id="A0A0L8GTA9"/>
<dbReference type="OrthoDB" id="203678at2759"/>
<dbReference type="GO" id="GO:0042147">
    <property type="term" value="P:retrograde transport, endosome to Golgi"/>
    <property type="evidence" value="ECO:0007669"/>
    <property type="project" value="UniProtKB-UniRule"/>
</dbReference>
<dbReference type="Pfam" id="PF08700">
    <property type="entry name" value="VPS51_Exo84_N"/>
    <property type="match status" value="1"/>
</dbReference>
<comment type="subunit">
    <text evidence="3">Component of the Golgi-associated retrograde protein (GARP) complex.</text>
</comment>
<dbReference type="GO" id="GO:0048193">
    <property type="term" value="P:Golgi vesicle transport"/>
    <property type="evidence" value="ECO:0007669"/>
    <property type="project" value="TreeGrafter"/>
</dbReference>
<evidence type="ECO:0000256" key="3">
    <source>
        <dbReference type="RuleBase" id="RU368010"/>
    </source>
</evidence>
<dbReference type="GO" id="GO:0000938">
    <property type="term" value="C:GARP complex"/>
    <property type="evidence" value="ECO:0007669"/>
    <property type="project" value="UniProtKB-UniRule"/>
</dbReference>
<sequence>MASTPGDEGDADVRRKSRGMLKMYYGIDEEKLGMTTVDPCDIDGAHFKHDVFLNKLIREKSLTELMDRETDVVRQIRALDSEMQTLVYENYNKFISATDTIRKMKNDFKKMEDEMDLLATNMASITEFSAKISDTLQDQRQQITKLAGVHALLKKLFDCGHAGVPHRPFSRANLPQDLFFVSLVLILLVSFAKPLGYGDVNTPALVVKYYTKAEKVLIQYNHMPSFKRIHEDCLVIVDELCQKLKEKFQEKDHISHHTTTRTGSFFGGDGLGKTGHQSREIVLSELLEYQTGGLVVSIPPLARQKIDEDLAELEKQIQLQSGVIPLIEEVERPAQAYMMAPIDVLEFVDHGCNTFLSNICLVIASYNDMFLNRLQEDENLDAIALKKLVNFVNSLMERYFDCVHKRVLLEKETGDNTILVRALDRFHRRLQAMNKLLPDTDFSRAGTEIVSKAARERGAYYLQMLKQHFLDCLTDVRQNLAAPKQIGKQDSSDSLSELLNNTETSVLEQIKSVLANLQAFISPDITFAMKPYFRGPFCIQDVREGILTNFIRHICQVCSDFCEGAAERGSIPPSLLLILSRLCEDFSNSIISHLVVLTEEQLLMEDTTGVTPISKLCEEAKCAAQKLLNHYVRIQGLTISQMLRKSVETRDWLHTIEPRNVRAVMKRVVEDITAIDVQVGQLYEEGIRKERSSDSSRRTHSYSLSQQQRRPQWNFTPSIDNSLISNIQKLFSEKIEIFSPVEFSKVSVLTGIIKISLKTFLECVRLRTFGRYGLQQIQVDTHYLQLYLWRFVSDENLVQVLLDEIVCSTAHRCLDPSMMEPSVIELICERG</sequence>
<dbReference type="GO" id="GO:1990745">
    <property type="term" value="C:EARP complex"/>
    <property type="evidence" value="ECO:0007669"/>
    <property type="project" value="TreeGrafter"/>
</dbReference>
<feature type="compositionally biased region" description="Basic and acidic residues" evidence="4">
    <location>
        <begin position="688"/>
        <end position="697"/>
    </location>
</feature>
<dbReference type="STRING" id="37653.A0A0L8GTA9"/>
<name>A0A0L8GTA9_OCTBM</name>
<comment type="function">
    <text evidence="3">Acts as component of the GARP complex that is involved in retrograde transport from early and late endosomes to the trans-Golgi network (TGN).</text>
</comment>
<dbReference type="InterPro" id="IPR014812">
    <property type="entry name" value="Vps51"/>
</dbReference>
<keyword evidence="3" id="KW-0445">Lipid transport</keyword>
<comment type="subcellular location">
    <subcellularLocation>
        <location evidence="3">Golgi apparatus</location>
        <location evidence="3">trans-Golgi network</location>
    </subcellularLocation>
</comment>
<keyword evidence="3" id="KW-0653">Protein transport</keyword>
<dbReference type="PANTHER" id="PTHR15954">
    <property type="entry name" value="VACUOLAR PROTEIN SORTING-ASSOCIATED PROTEIN 51 HOMOLOG"/>
    <property type="match status" value="1"/>
</dbReference>
<dbReference type="GO" id="GO:0015031">
    <property type="term" value="P:protein transport"/>
    <property type="evidence" value="ECO:0007669"/>
    <property type="project" value="UniProtKB-UniRule"/>
</dbReference>
<dbReference type="PANTHER" id="PTHR15954:SF4">
    <property type="entry name" value="VACUOLAR PROTEIN SORTING-ASSOCIATED PROTEIN 51 HOMOLOG"/>
    <property type="match status" value="1"/>
</dbReference>
<protein>
    <recommendedName>
        <fullName evidence="2 3">Vacuolar protein sorting-associated protein 51 homolog</fullName>
    </recommendedName>
</protein>
<dbReference type="GO" id="GO:0005829">
    <property type="term" value="C:cytosol"/>
    <property type="evidence" value="ECO:0007669"/>
    <property type="project" value="GOC"/>
</dbReference>
<comment type="similarity">
    <text evidence="1 3">Belongs to the VPS51 family.</text>
</comment>
<dbReference type="GO" id="GO:0006869">
    <property type="term" value="P:lipid transport"/>
    <property type="evidence" value="ECO:0007669"/>
    <property type="project" value="UniProtKB-UniRule"/>
</dbReference>
<evidence type="ECO:0000313" key="5">
    <source>
        <dbReference type="EMBL" id="KOF79860.1"/>
    </source>
</evidence>
<dbReference type="GO" id="GO:0016020">
    <property type="term" value="C:membrane"/>
    <property type="evidence" value="ECO:0007669"/>
    <property type="project" value="TreeGrafter"/>
</dbReference>
<organism evidence="5">
    <name type="scientific">Octopus bimaculoides</name>
    <name type="common">California two-spotted octopus</name>
    <dbReference type="NCBI Taxonomy" id="37653"/>
    <lineage>
        <taxon>Eukaryota</taxon>
        <taxon>Metazoa</taxon>
        <taxon>Spiralia</taxon>
        <taxon>Lophotrochozoa</taxon>
        <taxon>Mollusca</taxon>
        <taxon>Cephalopoda</taxon>
        <taxon>Coleoidea</taxon>
        <taxon>Octopodiformes</taxon>
        <taxon>Octopoda</taxon>
        <taxon>Incirrata</taxon>
        <taxon>Octopodidae</taxon>
        <taxon>Octopus</taxon>
    </lineage>
</organism>
<gene>
    <name evidence="5" type="ORF">OCBIM_22028833mg</name>
</gene>
<evidence type="ECO:0000256" key="1">
    <source>
        <dbReference type="ARBA" id="ARBA00006080"/>
    </source>
</evidence>
<dbReference type="EMBL" id="KQ420591">
    <property type="protein sequence ID" value="KOF79860.1"/>
    <property type="molecule type" value="Genomic_DNA"/>
</dbReference>
<dbReference type="GO" id="GO:0007041">
    <property type="term" value="P:lysosomal transport"/>
    <property type="evidence" value="ECO:0007669"/>
    <property type="project" value="TreeGrafter"/>
</dbReference>
<proteinExistence type="inferred from homology"/>
<feature type="region of interest" description="Disordered" evidence="4">
    <location>
        <begin position="688"/>
        <end position="711"/>
    </location>
</feature>
<keyword evidence="3" id="KW-0333">Golgi apparatus</keyword>
<evidence type="ECO:0000256" key="4">
    <source>
        <dbReference type="SAM" id="MobiDB-lite"/>
    </source>
</evidence>
<dbReference type="GO" id="GO:0032456">
    <property type="term" value="P:endocytic recycling"/>
    <property type="evidence" value="ECO:0007669"/>
    <property type="project" value="TreeGrafter"/>
</dbReference>
<reference evidence="5" key="1">
    <citation type="submission" date="2015-07" db="EMBL/GenBank/DDBJ databases">
        <title>MeaNS - Measles Nucleotide Surveillance Program.</title>
        <authorList>
            <person name="Tran T."/>
            <person name="Druce J."/>
        </authorList>
    </citation>
    <scope>NUCLEOTIDE SEQUENCE</scope>
    <source>
        <strain evidence="5">UCB-OBI-ISO-001</strain>
        <tissue evidence="5">Gonad</tissue>
    </source>
</reference>
<keyword evidence="3" id="KW-0813">Transport</keyword>
<dbReference type="GO" id="GO:0007030">
    <property type="term" value="P:Golgi organization"/>
    <property type="evidence" value="ECO:0007669"/>
    <property type="project" value="UniProtKB-UniRule"/>
</dbReference>
<evidence type="ECO:0000256" key="2">
    <source>
        <dbReference type="ARBA" id="ARBA00016122"/>
    </source>
</evidence>